<dbReference type="InterPro" id="IPR016040">
    <property type="entry name" value="NAD(P)-bd_dom"/>
</dbReference>
<sequence>MQKTAIILGATGLVGGKLLDMLLEDNRYSNVKLFSRSSVNRTHPKLTEYLCDLLMLKAEKERFTGDECYCCIGTTKSKTQDKEQYKAIDYGIPKAAAELCAENNIKPFVVISAMGADAGSSIFYNRVKGMMEEAVMDQGISNTIIARPALIGGDRDEKRLGESIMKSILTVVNPLLFGSLKKYRMIYPQEIADAMIWLANNPQKQPVFLSDELQNYARKSYA</sequence>
<dbReference type="EMBL" id="BAAAFG010000015">
    <property type="protein sequence ID" value="GAA0872628.1"/>
    <property type="molecule type" value="Genomic_DNA"/>
</dbReference>
<evidence type="ECO:0000313" key="2">
    <source>
        <dbReference type="EMBL" id="GAA0872628.1"/>
    </source>
</evidence>
<dbReference type="InterPro" id="IPR036291">
    <property type="entry name" value="NAD(P)-bd_dom_sf"/>
</dbReference>
<reference evidence="2 3" key="1">
    <citation type="journal article" date="2019" name="Int. J. Syst. Evol. Microbiol.">
        <title>The Global Catalogue of Microorganisms (GCM) 10K type strain sequencing project: providing services to taxonomists for standard genome sequencing and annotation.</title>
        <authorList>
            <consortium name="The Broad Institute Genomics Platform"/>
            <consortium name="The Broad Institute Genome Sequencing Center for Infectious Disease"/>
            <person name="Wu L."/>
            <person name="Ma J."/>
        </authorList>
    </citation>
    <scope>NUCLEOTIDE SEQUENCE [LARGE SCALE GENOMIC DNA]</scope>
    <source>
        <strain evidence="2 3">JCM 16082</strain>
    </source>
</reference>
<dbReference type="Gene3D" id="3.40.50.720">
    <property type="entry name" value="NAD(P)-binding Rossmann-like Domain"/>
    <property type="match status" value="1"/>
</dbReference>
<name>A0ABN1MHH8_9FLAO</name>
<dbReference type="RefSeq" id="WP_343766285.1">
    <property type="nucleotide sequence ID" value="NZ_BAAAFG010000015.1"/>
</dbReference>
<dbReference type="SUPFAM" id="SSF51735">
    <property type="entry name" value="NAD(P)-binding Rossmann-fold domains"/>
    <property type="match status" value="1"/>
</dbReference>
<dbReference type="PANTHER" id="PTHR14097:SF7">
    <property type="entry name" value="OXIDOREDUCTASE HTATIP2"/>
    <property type="match status" value="1"/>
</dbReference>
<dbReference type="Pfam" id="PF13460">
    <property type="entry name" value="NAD_binding_10"/>
    <property type="match status" value="1"/>
</dbReference>
<dbReference type="PANTHER" id="PTHR14097">
    <property type="entry name" value="OXIDOREDUCTASE HTATIP2"/>
    <property type="match status" value="1"/>
</dbReference>
<protein>
    <submittedName>
        <fullName evidence="2">Oxidoreductase</fullName>
    </submittedName>
</protein>
<accession>A0ABN1MHH8</accession>
<organism evidence="2 3">
    <name type="scientific">Gangjinia marincola</name>
    <dbReference type="NCBI Taxonomy" id="578463"/>
    <lineage>
        <taxon>Bacteria</taxon>
        <taxon>Pseudomonadati</taxon>
        <taxon>Bacteroidota</taxon>
        <taxon>Flavobacteriia</taxon>
        <taxon>Flavobacteriales</taxon>
        <taxon>Flavobacteriaceae</taxon>
        <taxon>Gangjinia</taxon>
    </lineage>
</organism>
<evidence type="ECO:0000259" key="1">
    <source>
        <dbReference type="Pfam" id="PF13460"/>
    </source>
</evidence>
<comment type="caution">
    <text evidence="2">The sequence shown here is derived from an EMBL/GenBank/DDBJ whole genome shotgun (WGS) entry which is preliminary data.</text>
</comment>
<feature type="domain" description="NAD(P)-binding" evidence="1">
    <location>
        <begin position="9"/>
        <end position="158"/>
    </location>
</feature>
<proteinExistence type="predicted"/>
<dbReference type="Proteomes" id="UP001500507">
    <property type="component" value="Unassembled WGS sequence"/>
</dbReference>
<keyword evidence="3" id="KW-1185">Reference proteome</keyword>
<evidence type="ECO:0000313" key="3">
    <source>
        <dbReference type="Proteomes" id="UP001500507"/>
    </source>
</evidence>
<gene>
    <name evidence="2" type="ORF">GCM10009117_17750</name>
</gene>